<evidence type="ECO:0000313" key="4">
    <source>
        <dbReference type="Proteomes" id="UP000824681"/>
    </source>
</evidence>
<feature type="transmembrane region" description="Helical" evidence="2">
    <location>
        <begin position="106"/>
        <end position="129"/>
    </location>
</feature>
<evidence type="ECO:0000256" key="2">
    <source>
        <dbReference type="SAM" id="Phobius"/>
    </source>
</evidence>
<evidence type="ECO:0000256" key="1">
    <source>
        <dbReference type="SAM" id="MobiDB-lite"/>
    </source>
</evidence>
<name>A0ABX8TSQ0_9ACTN</name>
<proteinExistence type="predicted"/>
<feature type="transmembrane region" description="Helical" evidence="2">
    <location>
        <begin position="47"/>
        <end position="69"/>
    </location>
</feature>
<keyword evidence="2" id="KW-0472">Membrane</keyword>
<evidence type="ECO:0000313" key="3">
    <source>
        <dbReference type="EMBL" id="QYC38153.1"/>
    </source>
</evidence>
<dbReference type="EMBL" id="CP068985">
    <property type="protein sequence ID" value="QYC38153.1"/>
    <property type="molecule type" value="Genomic_DNA"/>
</dbReference>
<gene>
    <name evidence="3" type="ORF">Nocox_02605</name>
</gene>
<feature type="transmembrane region" description="Helical" evidence="2">
    <location>
        <begin position="20"/>
        <end position="41"/>
    </location>
</feature>
<feature type="region of interest" description="Disordered" evidence="1">
    <location>
        <begin position="254"/>
        <end position="274"/>
    </location>
</feature>
<reference evidence="3 4" key="1">
    <citation type="journal article" date="2021" name="ACS Chem. Biol.">
        <title>Genomic-Led Discovery of a Novel Glycopeptide Antibiotic by Nonomuraea coxensis DSM 45129.</title>
        <authorList>
            <person name="Yushchuk O."/>
            <person name="Vior N.M."/>
            <person name="Andreo-Vidal A."/>
            <person name="Berini F."/>
            <person name="Ruckert C."/>
            <person name="Busche T."/>
            <person name="Binda E."/>
            <person name="Kalinowski J."/>
            <person name="Truman A.W."/>
            <person name="Marinelli F."/>
        </authorList>
    </citation>
    <scope>NUCLEOTIDE SEQUENCE [LARGE SCALE GENOMIC DNA]</scope>
    <source>
        <strain evidence="3 4">DSM 45129</strain>
    </source>
</reference>
<keyword evidence="4" id="KW-1185">Reference proteome</keyword>
<organism evidence="3 4">
    <name type="scientific">Nonomuraea coxensis DSM 45129</name>
    <dbReference type="NCBI Taxonomy" id="1122611"/>
    <lineage>
        <taxon>Bacteria</taxon>
        <taxon>Bacillati</taxon>
        <taxon>Actinomycetota</taxon>
        <taxon>Actinomycetes</taxon>
        <taxon>Streptosporangiales</taxon>
        <taxon>Streptosporangiaceae</taxon>
        <taxon>Nonomuraea</taxon>
    </lineage>
</organism>
<accession>A0ABX8TSQ0</accession>
<sequence length="286" mass="30292">MGWWSGCESNVAMRSSRGRIVAVFVAAGALAAPGLLWTAAGARGPQWLWWTISSVVAGVTAVVGMAVLLGPVARRMAGETGPLTARERKRLSIKDRVDAVNNARGTVLQAATGLVVVAGLIFTGAGLVYTARTLDVSARTLDATREGQLTDRYTKAVEQLGSTKVDVRLGGVYALQRLALDSDRDKITIIEVLVAYVRLHAHPPTSELVKGQARVDVAAALSVIARLSPSEPEFAFDLSAIDLQGMKVFGSASSPSAPNRCELGQGQPGTSTTSIRDSVWRYPFFG</sequence>
<protein>
    <submittedName>
        <fullName evidence="3">Uncharacterized protein</fullName>
    </submittedName>
</protein>
<keyword evidence="2" id="KW-1133">Transmembrane helix</keyword>
<keyword evidence="2" id="KW-0812">Transmembrane</keyword>
<dbReference type="Proteomes" id="UP000824681">
    <property type="component" value="Chromosome"/>
</dbReference>